<comment type="catalytic activity">
    <reaction evidence="7 8 9">
        <text>2 H2O2 = O2 + 2 H2O</text>
        <dbReference type="Rhea" id="RHEA:20309"/>
        <dbReference type="ChEBI" id="CHEBI:15377"/>
        <dbReference type="ChEBI" id="CHEBI:15379"/>
        <dbReference type="ChEBI" id="CHEBI:16240"/>
        <dbReference type="EC" id="1.11.1.21"/>
    </reaction>
</comment>
<evidence type="ECO:0000259" key="10">
    <source>
        <dbReference type="PROSITE" id="PS50873"/>
    </source>
</evidence>
<keyword evidence="5 8" id="KW-0408">Iron</keyword>
<dbReference type="CDD" id="cd00649">
    <property type="entry name" value="catalase_peroxidase_1"/>
    <property type="match status" value="1"/>
</dbReference>
<comment type="similarity">
    <text evidence="8 9">Belongs to the peroxidase family. Peroxidase/catalase subfamily.</text>
</comment>
<dbReference type="InterPro" id="IPR019794">
    <property type="entry name" value="Peroxidases_AS"/>
</dbReference>
<evidence type="ECO:0000256" key="6">
    <source>
        <dbReference type="ARBA" id="ARBA00023324"/>
    </source>
</evidence>
<comment type="caution">
    <text evidence="11">The sequence shown here is derived from an EMBL/GenBank/DDBJ whole genome shotgun (WGS) entry which is preliminary data.</text>
</comment>
<feature type="active site" description="Proton acceptor" evidence="8">
    <location>
        <position position="95"/>
    </location>
</feature>
<comment type="cofactor">
    <cofactor evidence="8">
        <name>heme b</name>
        <dbReference type="ChEBI" id="CHEBI:60344"/>
    </cofactor>
    <text evidence="8">Binds 1 heme b (iron(II)-protoporphyrin IX) group per dimer.</text>
</comment>
<evidence type="ECO:0000313" key="12">
    <source>
        <dbReference type="Proteomes" id="UP000731907"/>
    </source>
</evidence>
<name>A0ABS6JB90_9RHOB</name>
<reference evidence="11 12" key="1">
    <citation type="submission" date="2021-06" db="EMBL/GenBank/DDBJ databases">
        <title>Rhodobacteraceae bacterium strain HSP-20.</title>
        <authorList>
            <person name="Chen W.-M."/>
        </authorList>
    </citation>
    <scope>NUCLEOTIDE SEQUENCE [LARGE SCALE GENOMIC DNA]</scope>
    <source>
        <strain evidence="11 12">HSP-20</strain>
    </source>
</reference>
<feature type="domain" description="Plant heme peroxidase family profile" evidence="10">
    <location>
        <begin position="128"/>
        <end position="422"/>
    </location>
</feature>
<comment type="PTM">
    <text evidence="8">Formation of the three residue Trp-Tyr-Met cross-link is important for the catalase, but not the peroxidase activity of the enzyme.</text>
</comment>
<evidence type="ECO:0000256" key="9">
    <source>
        <dbReference type="RuleBase" id="RU003451"/>
    </source>
</evidence>
<dbReference type="Gene3D" id="1.10.520.10">
    <property type="match status" value="2"/>
</dbReference>
<feature type="cross-link" description="Tryptophyl-tyrosyl-methioninium (Tyr-Met) (with Trp-94)" evidence="8">
    <location>
        <begin position="222"/>
        <end position="248"/>
    </location>
</feature>
<dbReference type="InterPro" id="IPR000763">
    <property type="entry name" value="Catalase_peroxidase"/>
</dbReference>
<comment type="catalytic activity">
    <reaction evidence="8 9">
        <text>H2O2 + AH2 = A + 2 H2O</text>
        <dbReference type="Rhea" id="RHEA:30275"/>
        <dbReference type="ChEBI" id="CHEBI:13193"/>
        <dbReference type="ChEBI" id="CHEBI:15377"/>
        <dbReference type="ChEBI" id="CHEBI:16240"/>
        <dbReference type="ChEBI" id="CHEBI:17499"/>
        <dbReference type="EC" id="1.11.1.21"/>
    </reaction>
</comment>
<evidence type="ECO:0000256" key="7">
    <source>
        <dbReference type="ARBA" id="ARBA00049145"/>
    </source>
</evidence>
<organism evidence="11 12">
    <name type="scientific">Paragemmobacter amnigenus</name>
    <dbReference type="NCBI Taxonomy" id="2852097"/>
    <lineage>
        <taxon>Bacteria</taxon>
        <taxon>Pseudomonadati</taxon>
        <taxon>Pseudomonadota</taxon>
        <taxon>Alphaproteobacteria</taxon>
        <taxon>Rhodobacterales</taxon>
        <taxon>Paracoccaceae</taxon>
        <taxon>Paragemmobacter</taxon>
    </lineage>
</organism>
<keyword evidence="1 8" id="KW-0575">Peroxidase</keyword>
<dbReference type="NCBIfam" id="NF011635">
    <property type="entry name" value="PRK15061.1"/>
    <property type="match status" value="1"/>
</dbReference>
<dbReference type="Pfam" id="PF00141">
    <property type="entry name" value="peroxidase"/>
    <property type="match status" value="2"/>
</dbReference>
<protein>
    <recommendedName>
        <fullName evidence="8 9">Catalase-peroxidase</fullName>
        <shortName evidence="8">CP</shortName>
        <ecNumber evidence="8 9">1.11.1.21</ecNumber>
    </recommendedName>
    <alternativeName>
        <fullName evidence="8">Peroxidase/catalase</fullName>
    </alternativeName>
</protein>
<dbReference type="HAMAP" id="MF_01961">
    <property type="entry name" value="Catal_peroxid"/>
    <property type="match status" value="1"/>
</dbReference>
<dbReference type="NCBIfam" id="TIGR00198">
    <property type="entry name" value="cat_per_HPI"/>
    <property type="match status" value="1"/>
</dbReference>
<dbReference type="InterPro" id="IPR002016">
    <property type="entry name" value="Haem_peroxidase"/>
</dbReference>
<dbReference type="Proteomes" id="UP000731907">
    <property type="component" value="Unassembled WGS sequence"/>
</dbReference>
<evidence type="ECO:0000256" key="1">
    <source>
        <dbReference type="ARBA" id="ARBA00022559"/>
    </source>
</evidence>
<dbReference type="EC" id="1.11.1.21" evidence="8 9"/>
<keyword evidence="6 8" id="KW-0376">Hydrogen peroxide</keyword>
<dbReference type="EMBL" id="JAAATX020000013">
    <property type="protein sequence ID" value="MBU9699645.1"/>
    <property type="molecule type" value="Genomic_DNA"/>
</dbReference>
<evidence type="ECO:0000256" key="2">
    <source>
        <dbReference type="ARBA" id="ARBA00022617"/>
    </source>
</evidence>
<dbReference type="SUPFAM" id="SSF48113">
    <property type="entry name" value="Heme-dependent peroxidases"/>
    <property type="match status" value="2"/>
</dbReference>
<sequence>MDGNAVGKCPVVHGGQTDVSTSVVAWWPKTLNLDILHQHDTKSNPLKGFNYREEVKKLDFDAIKRDVHALMTDSQDWWPADWGHYGGLMIRMAWHSAGTYRMADGRGGAGTGNHRFAPLNSWPDNANLDKARRLLWPVKKKYGNRISWADLMILAGTIAYENMGLKTYGFAFGREDIWAPEKDVYWGSETEWLAPSENRYADLNDPKSLENPLAAVHMGLIYVNPEGVNGQPDPMRTAAMVRETFARMAMNDEETVALAAGGHTVGKAHGNGRAENLGPSPEGAEIFEQGLGWNNHSSRGVGRNTVTSGIEGAWTTNPTRWDNGYFDLLLGYEWELKKSPAGAWQYEPVGIREEHKFPDVEDPSIRRTPIMTDADMAMKVDPAYRAISERFAKDPAYFSETFARAWFKLTHRDMGPRVRYIGPDVPKEDLIWQDPVPAGNAAYDVAAVKAKIAAAGLSVADMVATAWDSARTFRQSDYRGGANGARIRLAPQKDWEGNEPARLSRVLSVLEPIAAATGASIADVIVLAGNLGVEMAAKAAGHDITVPFTPGRGDATAEHTDAESFAVLEPLADGFRNWVKKDYAVEPEELLLDRAQLMGLTAPEMTVLLGGMRVIGTNHGGTAHGVFTDRAGALTNDFFVTLTDMGFKWVPKGRNLYDIVDRASGATKFTATRVDLVFGSNSILRAYAEVYAQDDNRAKFVADFVAAWTKVMNADRYDLTA</sequence>
<dbReference type="PROSITE" id="PS00436">
    <property type="entry name" value="PEROXIDASE_2"/>
    <property type="match status" value="1"/>
</dbReference>
<comment type="caution">
    <text evidence="8">Lacks conserved residue(s) required for the propagation of feature annotation.</text>
</comment>
<keyword evidence="12" id="KW-1185">Reference proteome</keyword>
<gene>
    <name evidence="8 11" type="primary">katG</name>
    <name evidence="11" type="ORF">GU927_017515</name>
</gene>
<keyword evidence="4 8" id="KW-0560">Oxidoreductase</keyword>
<dbReference type="PRINTS" id="PR00458">
    <property type="entry name" value="PEROXIDASE"/>
</dbReference>
<dbReference type="PRINTS" id="PR00460">
    <property type="entry name" value="BPEROXIDASE"/>
</dbReference>
<accession>A0ABS6JB90</accession>
<comment type="subunit">
    <text evidence="8">Homodimer or homotetramer.</text>
</comment>
<dbReference type="Gene3D" id="1.10.420.10">
    <property type="entry name" value="Peroxidase, domain 2"/>
    <property type="match status" value="2"/>
</dbReference>
<comment type="function">
    <text evidence="8">Bifunctional enzyme with both catalase and broad-spectrum peroxidase activity.</text>
</comment>
<feature type="site" description="Transition state stabilizer" evidence="8">
    <location>
        <position position="91"/>
    </location>
</feature>
<dbReference type="PANTHER" id="PTHR30555">
    <property type="entry name" value="HYDROPEROXIDASE I, BIFUNCTIONAL CATALASE-PEROXIDASE"/>
    <property type="match status" value="1"/>
</dbReference>
<dbReference type="PROSITE" id="PS50873">
    <property type="entry name" value="PEROXIDASE_4"/>
    <property type="match status" value="1"/>
</dbReference>
<evidence type="ECO:0000313" key="11">
    <source>
        <dbReference type="EMBL" id="MBU9699645.1"/>
    </source>
</evidence>
<keyword evidence="3 8" id="KW-0479">Metal-binding</keyword>
<dbReference type="InterPro" id="IPR010255">
    <property type="entry name" value="Haem_peroxidase_sf"/>
</dbReference>
<dbReference type="PANTHER" id="PTHR30555:SF6">
    <property type="entry name" value="CATALASE-PEROXIDASE"/>
    <property type="match status" value="1"/>
</dbReference>
<evidence type="ECO:0000256" key="5">
    <source>
        <dbReference type="ARBA" id="ARBA00023004"/>
    </source>
</evidence>
<dbReference type="RefSeq" id="WP_161763754.1">
    <property type="nucleotide sequence ID" value="NZ_JAAATX020000013.1"/>
</dbReference>
<evidence type="ECO:0000256" key="4">
    <source>
        <dbReference type="ARBA" id="ARBA00023002"/>
    </source>
</evidence>
<dbReference type="GO" id="GO:0004601">
    <property type="term" value="F:peroxidase activity"/>
    <property type="evidence" value="ECO:0007669"/>
    <property type="project" value="UniProtKB-KW"/>
</dbReference>
<proteinExistence type="inferred from homology"/>
<keyword evidence="2 8" id="KW-0349">Heme</keyword>
<evidence type="ECO:0000256" key="8">
    <source>
        <dbReference type="HAMAP-Rule" id="MF_01961"/>
    </source>
</evidence>
<evidence type="ECO:0000256" key="3">
    <source>
        <dbReference type="ARBA" id="ARBA00022723"/>
    </source>
</evidence>
<feature type="binding site" description="axial binding residue" evidence="8">
    <location>
        <position position="263"/>
    </location>
    <ligand>
        <name>heme b</name>
        <dbReference type="ChEBI" id="CHEBI:60344"/>
    </ligand>
    <ligandPart>
        <name>Fe</name>
        <dbReference type="ChEBI" id="CHEBI:18248"/>
    </ligandPart>
</feature>